<dbReference type="GO" id="GO:0030973">
    <property type="term" value="F:molybdate ion binding"/>
    <property type="evidence" value="ECO:0007669"/>
    <property type="project" value="TreeGrafter"/>
</dbReference>
<name>A0A419WNY7_9EURY</name>
<dbReference type="SUPFAM" id="SSF53850">
    <property type="entry name" value="Periplasmic binding protein-like II"/>
    <property type="match status" value="1"/>
</dbReference>
<dbReference type="PANTHER" id="PTHR30632">
    <property type="entry name" value="MOLYBDATE-BINDING PERIPLASMIC PROTEIN"/>
    <property type="match status" value="1"/>
</dbReference>
<dbReference type="Gene3D" id="3.40.190.10">
    <property type="entry name" value="Periplasmic binding protein-like II"/>
    <property type="match status" value="2"/>
</dbReference>
<dbReference type="EMBL" id="RAPO01000001">
    <property type="protein sequence ID" value="RKD97211.1"/>
    <property type="molecule type" value="Genomic_DNA"/>
</dbReference>
<dbReference type="CDD" id="cd13540">
    <property type="entry name" value="PBP2_ModA_WtpA"/>
    <property type="match status" value="1"/>
</dbReference>
<dbReference type="OrthoDB" id="7820at2157"/>
<dbReference type="Proteomes" id="UP000283805">
    <property type="component" value="Unassembled WGS sequence"/>
</dbReference>
<dbReference type="AlphaFoldDB" id="A0A419WNY7"/>
<reference evidence="3 4" key="1">
    <citation type="submission" date="2018-09" db="EMBL/GenBank/DDBJ databases">
        <title>Genomic Encyclopedia of Archaeal and Bacterial Type Strains, Phase II (KMG-II): from individual species to whole genera.</title>
        <authorList>
            <person name="Goeker M."/>
        </authorList>
    </citation>
    <scope>NUCLEOTIDE SEQUENCE [LARGE SCALE GENOMIC DNA]</scope>
    <source>
        <strain evidence="3 4">DSM 13151</strain>
    </source>
</reference>
<feature type="compositionally biased region" description="Acidic residues" evidence="2">
    <location>
        <begin position="326"/>
        <end position="339"/>
    </location>
</feature>
<dbReference type="PANTHER" id="PTHR30632:SF16">
    <property type="entry name" value="MOLYBDATE_TUNGSTATE-BINDING PROTEIN WTPA"/>
    <property type="match status" value="1"/>
</dbReference>
<comment type="similarity">
    <text evidence="1">Belongs to the bacterial solute-binding protein 1 family. WtpA subfamily.</text>
</comment>
<evidence type="ECO:0000256" key="2">
    <source>
        <dbReference type="SAM" id="MobiDB-lite"/>
    </source>
</evidence>
<dbReference type="RefSeq" id="WP_120242777.1">
    <property type="nucleotide sequence ID" value="NZ_RAPO01000001.1"/>
</dbReference>
<dbReference type="Pfam" id="PF13531">
    <property type="entry name" value="SBP_bac_11"/>
    <property type="match status" value="1"/>
</dbReference>
<evidence type="ECO:0000256" key="1">
    <source>
        <dbReference type="ARBA" id="ARBA00009438"/>
    </source>
</evidence>
<dbReference type="GO" id="GO:0015689">
    <property type="term" value="P:molybdate ion transport"/>
    <property type="evidence" value="ECO:0007669"/>
    <property type="project" value="TreeGrafter"/>
</dbReference>
<keyword evidence="4" id="KW-1185">Reference proteome</keyword>
<organism evidence="3 4">
    <name type="scientific">Halopiger aswanensis</name>
    <dbReference type="NCBI Taxonomy" id="148449"/>
    <lineage>
        <taxon>Archaea</taxon>
        <taxon>Methanobacteriati</taxon>
        <taxon>Methanobacteriota</taxon>
        <taxon>Stenosarchaea group</taxon>
        <taxon>Halobacteria</taxon>
        <taxon>Halobacteriales</taxon>
        <taxon>Natrialbaceae</taxon>
        <taxon>Halopiger</taxon>
    </lineage>
</organism>
<proteinExistence type="inferred from homology"/>
<dbReference type="InterPro" id="IPR050682">
    <property type="entry name" value="ModA/WtpA"/>
</dbReference>
<feature type="region of interest" description="Disordered" evidence="2">
    <location>
        <begin position="319"/>
        <end position="339"/>
    </location>
</feature>
<evidence type="ECO:0000313" key="4">
    <source>
        <dbReference type="Proteomes" id="UP000283805"/>
    </source>
</evidence>
<sequence length="339" mass="36397">MRRADGTAGSPTGSRRALLATLAGTTLGVVGTAGCLADGDRVRVLSAGSLATVLENGVGPAFRSETGVEYEGEYHGSNAVVRMIRDGTKRPDVAISADIDLLRDRLRPEYADWDLAFAANEVVIAYAPETTLGARLADGEPWYEVFTDARPDEIAISDPDLDPLGYRAVHLFDLAAREHGLEGFREAMLERVYREPDEANLLAGLEAGNRACAVAYENMAVEHDLPYRRLPDAYNFGNPDYADRYAEASYTTDDDYTTRGSPVVYGATVCDAGDAPAAGREFVDFLASNPSLLTDRGLRVGDALPRAHGDVPAALEDATARTVTETETETTSEAEVLEA</sequence>
<protein>
    <submittedName>
        <fullName evidence="3">Tungstate/molybdate binding protein</fullName>
    </submittedName>
</protein>
<gene>
    <name evidence="3" type="ORF">ATJ93_0194</name>
</gene>
<dbReference type="PROSITE" id="PS51257">
    <property type="entry name" value="PROKAR_LIPOPROTEIN"/>
    <property type="match status" value="1"/>
</dbReference>
<evidence type="ECO:0000313" key="3">
    <source>
        <dbReference type="EMBL" id="RKD97211.1"/>
    </source>
</evidence>
<accession>A0A419WNY7</accession>
<comment type="caution">
    <text evidence="3">The sequence shown here is derived from an EMBL/GenBank/DDBJ whole genome shotgun (WGS) entry which is preliminary data.</text>
</comment>